<protein>
    <recommendedName>
        <fullName evidence="3">Glycosyl transferases group 1</fullName>
    </recommendedName>
</protein>
<dbReference type="Proteomes" id="UP000192917">
    <property type="component" value="Unassembled WGS sequence"/>
</dbReference>
<evidence type="ECO:0008006" key="3">
    <source>
        <dbReference type="Google" id="ProtNLM"/>
    </source>
</evidence>
<evidence type="ECO:0000313" key="1">
    <source>
        <dbReference type="EMBL" id="SMF71547.1"/>
    </source>
</evidence>
<keyword evidence="2" id="KW-1185">Reference proteome</keyword>
<dbReference type="RefSeq" id="WP_085125624.1">
    <property type="nucleotide sequence ID" value="NZ_FWZX01000030.1"/>
</dbReference>
<accession>A0A1Y6CK36</accession>
<name>A0A1Y6CK36_9PROT</name>
<sequence>MTAVHLCLFNNPLAGVTDQVFFLEAALRNRGFAVSLSDRLRADALNLVIENYRPAAEGCNFHEAVGAFCRRFDKRVGVVMTEHIERRGREILFDGTPLEDPGYIGNKLSRFFGLLSQSQHAFGFFTLGPLPELETFGDIFLQHDLYRLPFPALDLPPPRREEPPARPLRRRSAYDFVFTGAMTPYRADLLAGLNRRFRVLVSSQVAEPKRAELYGQADVALNIPQDPSWSWISPMRVMFGLRMGRPTINVGGSLQRGEFDRAIPMDLEAEAALADPAGLYARQKEGYLRLAREGERRFPEQAFRLWAQVEGLDPAGHRTGAASPAAAPR</sequence>
<dbReference type="EMBL" id="FWZX01000030">
    <property type="protein sequence ID" value="SMF71547.1"/>
    <property type="molecule type" value="Genomic_DNA"/>
</dbReference>
<gene>
    <name evidence="1" type="ORF">SAMN05428998_13050</name>
</gene>
<dbReference type="STRING" id="560819.SAMN05428998_13050"/>
<reference evidence="1 2" key="1">
    <citation type="submission" date="2017-04" db="EMBL/GenBank/DDBJ databases">
        <authorList>
            <person name="Afonso C.L."/>
            <person name="Miller P.J."/>
            <person name="Scott M.A."/>
            <person name="Spackman E."/>
            <person name="Goraichik I."/>
            <person name="Dimitrov K.M."/>
            <person name="Suarez D.L."/>
            <person name="Swayne D.E."/>
        </authorList>
    </citation>
    <scope>NUCLEOTIDE SEQUENCE [LARGE SCALE GENOMIC DNA]</scope>
    <source>
        <strain evidence="1 2">USBA 355</strain>
    </source>
</reference>
<dbReference type="AlphaFoldDB" id="A0A1Y6CK36"/>
<evidence type="ECO:0000313" key="2">
    <source>
        <dbReference type="Proteomes" id="UP000192917"/>
    </source>
</evidence>
<organism evidence="1 2">
    <name type="scientific">Tistlia consotensis USBA 355</name>
    <dbReference type="NCBI Taxonomy" id="560819"/>
    <lineage>
        <taxon>Bacteria</taxon>
        <taxon>Pseudomonadati</taxon>
        <taxon>Pseudomonadota</taxon>
        <taxon>Alphaproteobacteria</taxon>
        <taxon>Rhodospirillales</taxon>
        <taxon>Rhodovibrionaceae</taxon>
        <taxon>Tistlia</taxon>
    </lineage>
</organism>
<proteinExistence type="predicted"/>